<organism evidence="1 2">
    <name type="scientific">Haematococcus lacustris</name>
    <name type="common">Green alga</name>
    <name type="synonym">Haematococcus pluvialis</name>
    <dbReference type="NCBI Taxonomy" id="44745"/>
    <lineage>
        <taxon>Eukaryota</taxon>
        <taxon>Viridiplantae</taxon>
        <taxon>Chlorophyta</taxon>
        <taxon>core chlorophytes</taxon>
        <taxon>Chlorophyceae</taxon>
        <taxon>CS clade</taxon>
        <taxon>Chlamydomonadales</taxon>
        <taxon>Haematococcaceae</taxon>
        <taxon>Haematococcus</taxon>
    </lineage>
</organism>
<evidence type="ECO:0000313" key="1">
    <source>
        <dbReference type="EMBL" id="GFH33162.1"/>
    </source>
</evidence>
<feature type="non-terminal residue" evidence="1">
    <location>
        <position position="99"/>
    </location>
</feature>
<comment type="caution">
    <text evidence="1">The sequence shown here is derived from an EMBL/GenBank/DDBJ whole genome shotgun (WGS) entry which is preliminary data.</text>
</comment>
<feature type="non-terminal residue" evidence="1">
    <location>
        <position position="1"/>
    </location>
</feature>
<keyword evidence="2" id="KW-1185">Reference proteome</keyword>
<protein>
    <submittedName>
        <fullName evidence="1">Uncharacterized protein</fullName>
    </submittedName>
</protein>
<accession>A0A6A0AKA4</accession>
<evidence type="ECO:0000313" key="2">
    <source>
        <dbReference type="Proteomes" id="UP000485058"/>
    </source>
</evidence>
<reference evidence="1 2" key="1">
    <citation type="submission" date="2020-02" db="EMBL/GenBank/DDBJ databases">
        <title>Draft genome sequence of Haematococcus lacustris strain NIES-144.</title>
        <authorList>
            <person name="Morimoto D."/>
            <person name="Nakagawa S."/>
            <person name="Yoshida T."/>
            <person name="Sawayama S."/>
        </authorList>
    </citation>
    <scope>NUCLEOTIDE SEQUENCE [LARGE SCALE GENOMIC DNA]</scope>
    <source>
        <strain evidence="1 2">NIES-144</strain>
    </source>
</reference>
<sequence length="99" mass="10026">AAAPISSQAEKSVVGSAGVAVAVLVVASSAAPQFAAGQVCGDVRLAAASGRAGLFTLLRSDSAISKAQQTSTVNKKTKDTDMCPLQRKTQCMLMALQCL</sequence>
<name>A0A6A0AKA4_HAELA</name>
<proteinExistence type="predicted"/>
<gene>
    <name evidence="1" type="ORF">HaLaN_32487</name>
</gene>
<dbReference type="EMBL" id="BLLF01007891">
    <property type="protein sequence ID" value="GFH33162.1"/>
    <property type="molecule type" value="Genomic_DNA"/>
</dbReference>
<dbReference type="Proteomes" id="UP000485058">
    <property type="component" value="Unassembled WGS sequence"/>
</dbReference>
<dbReference type="AlphaFoldDB" id="A0A6A0AKA4"/>